<dbReference type="AlphaFoldDB" id="G9A057"/>
<dbReference type="FunCoup" id="G9A057">
    <property type="interactions" value="305"/>
</dbReference>
<evidence type="ECO:0000313" key="11">
    <source>
        <dbReference type="Proteomes" id="UP000005627"/>
    </source>
</evidence>
<dbReference type="InterPro" id="IPR002759">
    <property type="entry name" value="Pop5/Rpp14/Rnp2-like"/>
</dbReference>
<dbReference type="OrthoDB" id="24745at2759"/>
<dbReference type="InParanoid" id="G9A057"/>
<organism evidence="10 11">
    <name type="scientific">Torulaspora delbrueckii</name>
    <name type="common">Yeast</name>
    <name type="synonym">Candida colliculosa</name>
    <dbReference type="NCBI Taxonomy" id="4950"/>
    <lineage>
        <taxon>Eukaryota</taxon>
        <taxon>Fungi</taxon>
        <taxon>Dikarya</taxon>
        <taxon>Ascomycota</taxon>
        <taxon>Saccharomycotina</taxon>
        <taxon>Saccharomycetes</taxon>
        <taxon>Saccharomycetales</taxon>
        <taxon>Saccharomycetaceae</taxon>
        <taxon>Torulaspora</taxon>
    </lineage>
</organism>
<dbReference type="eggNOG" id="KOG4639">
    <property type="taxonomic scope" value="Eukaryota"/>
</dbReference>
<dbReference type="GeneID" id="11501573"/>
<comment type="similarity">
    <text evidence="3">Belongs to the eukaryotic/archaeal RNase P protein component 2 family.</text>
</comment>
<dbReference type="HOGENOM" id="CLU_086710_1_2_1"/>
<accession>G9A057</accession>
<comment type="function">
    <text evidence="9">Component of ribonuclease P, a protein complex that generates mature tRNA molecules by cleaving their 5'-ends. Also a component of RNase MRP, which cleaves pre-rRNA sequences.</text>
</comment>
<dbReference type="GO" id="GO:0034965">
    <property type="term" value="P:intronic box C/D snoRNA processing"/>
    <property type="evidence" value="ECO:0007669"/>
    <property type="project" value="EnsemblFungi"/>
</dbReference>
<dbReference type="EC" id="3.1.26.5" evidence="4"/>
<name>G9A057_TORDE</name>
<comment type="subcellular location">
    <subcellularLocation>
        <location evidence="2">Nucleus</location>
    </subcellularLocation>
</comment>
<dbReference type="GO" id="GO:0000171">
    <property type="term" value="F:ribonuclease MRP activity"/>
    <property type="evidence" value="ECO:0007669"/>
    <property type="project" value="EnsemblFungi"/>
</dbReference>
<dbReference type="PANTHER" id="PTHR15441">
    <property type="entry name" value="RIBONUCLEASE P PROTEIN SUBUNIT P14"/>
    <property type="match status" value="1"/>
</dbReference>
<dbReference type="RefSeq" id="XP_003683462.1">
    <property type="nucleotide sequence ID" value="XM_003683414.1"/>
</dbReference>
<dbReference type="EMBL" id="HE616749">
    <property type="protein sequence ID" value="CCE94251.1"/>
    <property type="molecule type" value="Genomic_DNA"/>
</dbReference>
<evidence type="ECO:0000256" key="8">
    <source>
        <dbReference type="ARBA" id="ARBA00044198"/>
    </source>
</evidence>
<proteinExistence type="inferred from homology"/>
<dbReference type="SUPFAM" id="SSF160350">
    <property type="entry name" value="Rnp2-like"/>
    <property type="match status" value="1"/>
</dbReference>
<evidence type="ECO:0000256" key="5">
    <source>
        <dbReference type="ARBA" id="ARBA00022694"/>
    </source>
</evidence>
<sequence>MVRLKSRYILFEVLYPVNANYSEEDVPFCSRREILLRHHQVSPVDVSIKVLIQEIRRSLQHNFGDYGCGKATSLLQIKYFSNMTSTGILRCHREDSDLVITALTLISKIGTIDNVIVNPVKVSGTIKKIEDYAGRRSEKLLSVIKRDDKRLIDDFTTVTEDNDEDTATA</sequence>
<dbReference type="GO" id="GO:0000447">
    <property type="term" value="P:endonucleolytic cleavage in ITS1 to separate SSU-rRNA from 5.8S rRNA and LSU-rRNA from tricistronic rRNA transcript (SSU-rRNA, 5.8S rRNA, LSU-rRNA)"/>
    <property type="evidence" value="ECO:0007669"/>
    <property type="project" value="EnsemblFungi"/>
</dbReference>
<protein>
    <recommendedName>
        <fullName evidence="8">Ribonuclease P/MRP protein subunit POP5</fullName>
        <ecNumber evidence="4">3.1.26.5</ecNumber>
    </recommendedName>
</protein>
<dbReference type="InterPro" id="IPR038085">
    <property type="entry name" value="Rnp2-like_sf"/>
</dbReference>
<dbReference type="GO" id="GO:0033204">
    <property type="term" value="F:ribonuclease P RNA binding"/>
    <property type="evidence" value="ECO:0007669"/>
    <property type="project" value="TreeGrafter"/>
</dbReference>
<evidence type="ECO:0000256" key="4">
    <source>
        <dbReference type="ARBA" id="ARBA00012179"/>
    </source>
</evidence>
<evidence type="ECO:0000256" key="6">
    <source>
        <dbReference type="ARBA" id="ARBA00022801"/>
    </source>
</evidence>
<evidence type="ECO:0000256" key="1">
    <source>
        <dbReference type="ARBA" id="ARBA00000928"/>
    </source>
</evidence>
<keyword evidence="11" id="KW-1185">Reference proteome</keyword>
<dbReference type="FunFam" id="3.30.70.3250:FF:000004">
    <property type="entry name" value="Ribonuclease P/MRP protein subunit POP5"/>
    <property type="match status" value="1"/>
</dbReference>
<dbReference type="GO" id="GO:0005655">
    <property type="term" value="C:nucleolar ribonuclease P complex"/>
    <property type="evidence" value="ECO:0007669"/>
    <property type="project" value="EnsemblFungi"/>
</dbReference>
<comment type="catalytic activity">
    <reaction evidence="1">
        <text>Endonucleolytic cleavage of RNA, removing 5'-extranucleotides from tRNA precursor.</text>
        <dbReference type="EC" id="3.1.26.5"/>
    </reaction>
</comment>
<keyword evidence="7" id="KW-0539">Nucleus</keyword>
<evidence type="ECO:0000313" key="10">
    <source>
        <dbReference type="EMBL" id="CCE94251.1"/>
    </source>
</evidence>
<dbReference type="GO" id="GO:0000172">
    <property type="term" value="C:ribonuclease MRP complex"/>
    <property type="evidence" value="ECO:0007669"/>
    <property type="project" value="EnsemblFungi"/>
</dbReference>
<dbReference type="STRING" id="1076872.G9A057"/>
<dbReference type="Pfam" id="PF01900">
    <property type="entry name" value="RNase_P_Rpp14"/>
    <property type="match status" value="1"/>
</dbReference>
<gene>
    <name evidence="10" type="primary">TDEL0H03920</name>
    <name evidence="10" type="ORF">TDEL_0H03920</name>
</gene>
<dbReference type="Proteomes" id="UP000005627">
    <property type="component" value="Chromosome 8"/>
</dbReference>
<evidence type="ECO:0000256" key="9">
    <source>
        <dbReference type="ARBA" id="ARBA00055200"/>
    </source>
</evidence>
<dbReference type="GO" id="GO:0004526">
    <property type="term" value="F:ribonuclease P activity"/>
    <property type="evidence" value="ECO:0007669"/>
    <property type="project" value="UniProtKB-EC"/>
</dbReference>
<keyword evidence="6" id="KW-0378">Hydrolase</keyword>
<evidence type="ECO:0000256" key="2">
    <source>
        <dbReference type="ARBA" id="ARBA00004123"/>
    </source>
</evidence>
<dbReference type="PANTHER" id="PTHR15441:SF2">
    <property type="entry name" value="RIBONUCLEASE P_MRP PROTEIN SUBUNIT POP5"/>
    <property type="match status" value="1"/>
</dbReference>
<dbReference type="GO" id="GO:0000294">
    <property type="term" value="P:nuclear-transcribed mRNA catabolic process, RNase MRP-dependent"/>
    <property type="evidence" value="ECO:0007669"/>
    <property type="project" value="EnsemblFungi"/>
</dbReference>
<reference evidence="10 11" key="1">
    <citation type="journal article" date="2011" name="Proc. Natl. Acad. Sci. U.S.A.">
        <title>Evolutionary erosion of yeast sex chromosomes by mating-type switching accidents.</title>
        <authorList>
            <person name="Gordon J.L."/>
            <person name="Armisen D."/>
            <person name="Proux-Wera E."/>
            <person name="Oheigeartaigh S.S."/>
            <person name="Byrne K.P."/>
            <person name="Wolfe K.H."/>
        </authorList>
    </citation>
    <scope>NUCLEOTIDE SEQUENCE [LARGE SCALE GENOMIC DNA]</scope>
    <source>
        <strain evidence="11">ATCC 10662 / CBS 1146 / NBRC 0425 / NCYC 2629 / NRRL Y-866</strain>
    </source>
</reference>
<dbReference type="KEGG" id="tdl:TDEL_0H03920"/>
<dbReference type="Gene3D" id="3.30.70.3250">
    <property type="entry name" value="Ribonuclease P, Pop5 subunit"/>
    <property type="match status" value="1"/>
</dbReference>
<evidence type="ECO:0000256" key="3">
    <source>
        <dbReference type="ARBA" id="ARBA00010800"/>
    </source>
</evidence>
<keyword evidence="5" id="KW-0819">tRNA processing</keyword>
<evidence type="ECO:0000256" key="7">
    <source>
        <dbReference type="ARBA" id="ARBA00023242"/>
    </source>
</evidence>
<dbReference type="GO" id="GO:0001682">
    <property type="term" value="P:tRNA 5'-leader removal"/>
    <property type="evidence" value="ECO:0007669"/>
    <property type="project" value="EnsemblFungi"/>
</dbReference>